<gene>
    <name evidence="3" type="ORF">FSCOSCO3_A001073</name>
</gene>
<feature type="region of interest" description="Disordered" evidence="1">
    <location>
        <begin position="824"/>
        <end position="861"/>
    </location>
</feature>
<evidence type="ECO:0000313" key="3">
    <source>
        <dbReference type="EMBL" id="CAK6968633.1"/>
    </source>
</evidence>
<feature type="compositionally biased region" description="Pro residues" evidence="1">
    <location>
        <begin position="830"/>
        <end position="854"/>
    </location>
</feature>
<protein>
    <submittedName>
        <fullName evidence="3">Uncharacterized protein si:dkey-28a3.2</fullName>
    </submittedName>
</protein>
<feature type="region of interest" description="Disordered" evidence="1">
    <location>
        <begin position="760"/>
        <end position="798"/>
    </location>
</feature>
<feature type="region of interest" description="Disordered" evidence="1">
    <location>
        <begin position="310"/>
        <end position="369"/>
    </location>
</feature>
<keyword evidence="4" id="KW-1185">Reference proteome</keyword>
<feature type="region of interest" description="Disordered" evidence="1">
    <location>
        <begin position="79"/>
        <end position="110"/>
    </location>
</feature>
<organism evidence="3 4">
    <name type="scientific">Scomber scombrus</name>
    <name type="common">Atlantic mackerel</name>
    <name type="synonym">Scomber vernalis</name>
    <dbReference type="NCBI Taxonomy" id="13677"/>
    <lineage>
        <taxon>Eukaryota</taxon>
        <taxon>Metazoa</taxon>
        <taxon>Chordata</taxon>
        <taxon>Craniata</taxon>
        <taxon>Vertebrata</taxon>
        <taxon>Euteleostomi</taxon>
        <taxon>Actinopterygii</taxon>
        <taxon>Neopterygii</taxon>
        <taxon>Teleostei</taxon>
        <taxon>Neoteleostei</taxon>
        <taxon>Acanthomorphata</taxon>
        <taxon>Pelagiaria</taxon>
        <taxon>Scombriformes</taxon>
        <taxon>Scombridae</taxon>
        <taxon>Scomber</taxon>
    </lineage>
</organism>
<accession>A0AAV1PAG7</accession>
<feature type="compositionally biased region" description="Basic and acidic residues" evidence="1">
    <location>
        <begin position="41"/>
        <end position="57"/>
    </location>
</feature>
<feature type="compositionally biased region" description="Polar residues" evidence="1">
    <location>
        <begin position="319"/>
        <end position="331"/>
    </location>
</feature>
<evidence type="ECO:0000313" key="4">
    <source>
        <dbReference type="Proteomes" id="UP001314229"/>
    </source>
</evidence>
<sequence length="1494" mass="165526">MPTIKGKGGSMSHRYRPASEYDDATLAQKREYWRTKKREQRARLSERRGQPTEESPEKLPYLNAPAVVNSTLSSSFAAASSPLQSNDDSYKTANVCPTSQSGNTVDSSVEATESKKEKWLQTMKPIKVLPQLPASCSMLAKPVGSDLATVKCLKARGAVGRTISSPTPSGTQLNTSSPVPPVRVTRITNGSSTKATPQPCVSMQGASVPKMQHKEHIALCIQPKHLHTNVTTGVILVSSPCGSMSITTEDKAANTTPHIAIKSALVTTQRAKGVGNLQPSLQSEEDRAARRREHWRIKKREQRAKMAAQLAKTRDRMQSTEVTSERQTAQKTGLLDNAGLPHLPYQSLRGAGKKQWPNRVKTSITSARRENYKLQRGVANVPTGNQQADQIRVQNPHGCKPTRTAFISDVSPDKKPGEPLRKLPSYVHLANVTRGIARCKTPRQRFIEAQRNFMNQRGIRGRSLSFVSLFNTRNIPKIDPNDTPEQIIAKRREYWRIKKREQRAKLSMEVKSRLKEKDSLMRRMKRYQKILEEMRRARAMAQPAGSTLTHASETIGGFIKEDGTVTINIPQISMDHNTAGHKSEEELHVVSNNTLITQPQHQPDTKRRGIAPIRVKQCTPAIRPPHVKVCFPLSGQSVSNTSRLLSIRPRPQLESTTATVPKSHSQTVQTVNQLMLTHPQTPQNAVSGGPAARSNLGGCVMKMAVSNVAPSLSVLTFDPEMTEEERMAKKREYWRVKKREQRAARAARLKQGVLQARANAALQRRKAQRHVAVTTVPLSRSPTKQPGNAQPLSNNSMTVTPHANEIKQESESMPAVDLNSQPEQAICPDLKPPASPASPASPLPPPPPPAPQSEPDPALSADSQATTLLAVASMKKLLEESLSTVTDCNSEQTDIKMETTEEAAEQEIKPNLPQLFFERDEVTPIAADLTLQIKSWQADTDNLAEAGFPSPHLKDSPQISETLPPLSTSDEVVMHPTCEQSSQTSSTFIINPAMEASDGPSSPRRTQRLRTKKADHQKCCSPEPPKLHHIPMDQTPPQQQHCEQQCQAQEQSLDGSLASAQRYHSMLMEHSGLTSLQKKREYWKLMKRQQRARLRARQKDRPGECNSRLSQGTIQAPGLVNINTVKGVNPAAKPALQPKQSIASLTAVTSIPTVLVVSPTTCNAEQSPDTLQVKLPVTSVSCSPNSEKNDINFEPSQIVSDCVGAPENQPQAIPASQKWISASTDVDPAPSLPTLMPPDNPLSSINLQPFEPSSETPNSILSPIKITQNPKHLIPPVNKLAPLSTMVPPKLIPGESEEDFLKRKREYWRIKKKEQRARKAIRDRGITPKRTSNNWRPILPAQDVQTQDSEQWVNSEESEHLISSPVDTEATSFSYSDYISPVEDESELLFADYENNNGEEGSVSEAVWRNRYLMDYDPLNQLLVCMVCGELQYSHSLEGVRAHIDEAHPDTLTLESGERQRILEAWDEQVSQRERFFTSQLQQHGGALAEAHRN</sequence>
<dbReference type="EMBL" id="CAWUFR010000122">
    <property type="protein sequence ID" value="CAK6968633.1"/>
    <property type="molecule type" value="Genomic_DNA"/>
</dbReference>
<feature type="region of interest" description="Disordered" evidence="1">
    <location>
        <begin position="1"/>
        <end position="62"/>
    </location>
</feature>
<feature type="compositionally biased region" description="Polar residues" evidence="1">
    <location>
        <begin position="82"/>
        <end position="110"/>
    </location>
</feature>
<dbReference type="Pfam" id="PF18658">
    <property type="entry name" value="zf-C2H2_12"/>
    <property type="match status" value="1"/>
</dbReference>
<feature type="compositionally biased region" description="Polar residues" evidence="1">
    <location>
        <begin position="163"/>
        <end position="177"/>
    </location>
</feature>
<feature type="domain" description="SPIN-DOC-like zinc-finger" evidence="2">
    <location>
        <begin position="1407"/>
        <end position="1468"/>
    </location>
</feature>
<evidence type="ECO:0000256" key="1">
    <source>
        <dbReference type="SAM" id="MobiDB-lite"/>
    </source>
</evidence>
<dbReference type="InterPro" id="IPR052675">
    <property type="entry name" value="ZnF_transloc-Spindlin_int"/>
</dbReference>
<feature type="region of interest" description="Disordered" evidence="1">
    <location>
        <begin position="943"/>
        <end position="969"/>
    </location>
</feature>
<dbReference type="GO" id="GO:0045892">
    <property type="term" value="P:negative regulation of DNA-templated transcription"/>
    <property type="evidence" value="ECO:0007669"/>
    <property type="project" value="TreeGrafter"/>
</dbReference>
<evidence type="ECO:0000259" key="2">
    <source>
        <dbReference type="Pfam" id="PF18658"/>
    </source>
</evidence>
<dbReference type="InterPro" id="IPR040647">
    <property type="entry name" value="SPIN-DOC_Znf-C2H2"/>
</dbReference>
<proteinExistence type="predicted"/>
<feature type="region of interest" description="Disordered" evidence="1">
    <location>
        <begin position="993"/>
        <end position="1043"/>
    </location>
</feature>
<feature type="compositionally biased region" description="Polar residues" evidence="1">
    <location>
        <begin position="957"/>
        <end position="969"/>
    </location>
</feature>
<dbReference type="PANTHER" id="PTHR34589">
    <property type="entry name" value="SIMILAR TO RIKEN CDNA 2700081O15"/>
    <property type="match status" value="1"/>
</dbReference>
<feature type="region of interest" description="Disordered" evidence="1">
    <location>
        <begin position="163"/>
        <end position="182"/>
    </location>
</feature>
<feature type="compositionally biased region" description="Polar residues" evidence="1">
    <location>
        <begin position="776"/>
        <end position="798"/>
    </location>
</feature>
<dbReference type="Proteomes" id="UP001314229">
    <property type="component" value="Unassembled WGS sequence"/>
</dbReference>
<name>A0AAV1PAG7_SCOSC</name>
<dbReference type="PANTHER" id="PTHR34589:SF2">
    <property type="entry name" value="ZINC FINGER TRANSLOCATION-ASSOCIATED PROTEIN"/>
    <property type="match status" value="1"/>
</dbReference>
<comment type="caution">
    <text evidence="3">The sequence shown here is derived from an EMBL/GenBank/DDBJ whole genome shotgun (WGS) entry which is preliminary data.</text>
</comment>
<reference evidence="3 4" key="1">
    <citation type="submission" date="2024-01" db="EMBL/GenBank/DDBJ databases">
        <authorList>
            <person name="Alioto T."/>
            <person name="Alioto T."/>
            <person name="Gomez Garrido J."/>
        </authorList>
    </citation>
    <scope>NUCLEOTIDE SEQUENCE [LARGE SCALE GENOMIC DNA]</scope>
</reference>